<dbReference type="Proteomes" id="UP000477911">
    <property type="component" value="Unassembled WGS sequence"/>
</dbReference>
<comment type="caution">
    <text evidence="1">The sequence shown here is derived from an EMBL/GenBank/DDBJ whole genome shotgun (WGS) entry which is preliminary data.</text>
</comment>
<accession>A0A6L7GEA9</accession>
<sequence length="249" mass="26286">MSKSARAALDYPALRRKLTKARARGMPDFLEDRGRRLLDAWLATSASEARPLPRTLARLASGDAAREIGEITGAQIRAEQPEVLTNAACAAGCAFCCILLEGDGGLIGEAEATALHGALAPFAGQPDGRAWHAHACAALDPETRQCRAYEARPTVCRSFLSVDAEACRENAEGGDEDGSGMLGNHLDYLTVLALSREVMRGTALLHTYSLEALAQAACDGAPLDAALKAARHPTSELEETCEDIGNSPS</sequence>
<dbReference type="AlphaFoldDB" id="A0A6L7GEA9"/>
<proteinExistence type="predicted"/>
<organism evidence="1 2">
    <name type="scientific">Pseudooceanicola albus</name>
    <dbReference type="NCBI Taxonomy" id="2692189"/>
    <lineage>
        <taxon>Bacteria</taxon>
        <taxon>Pseudomonadati</taxon>
        <taxon>Pseudomonadota</taxon>
        <taxon>Alphaproteobacteria</taxon>
        <taxon>Rhodobacterales</taxon>
        <taxon>Paracoccaceae</taxon>
        <taxon>Pseudooceanicola</taxon>
    </lineage>
</organism>
<evidence type="ECO:0000313" key="1">
    <source>
        <dbReference type="EMBL" id="MXN21093.1"/>
    </source>
</evidence>
<dbReference type="EMBL" id="WUMU01000045">
    <property type="protein sequence ID" value="MXN21093.1"/>
    <property type="molecule type" value="Genomic_DNA"/>
</dbReference>
<reference evidence="1 2" key="1">
    <citation type="submission" date="2019-12" db="EMBL/GenBank/DDBJ databases">
        <authorList>
            <person name="Li M."/>
        </authorList>
    </citation>
    <scope>NUCLEOTIDE SEQUENCE [LARGE SCALE GENOMIC DNA]</scope>
    <source>
        <strain evidence="1 2">GBMRC 2024</strain>
    </source>
</reference>
<evidence type="ECO:0008006" key="3">
    <source>
        <dbReference type="Google" id="ProtNLM"/>
    </source>
</evidence>
<dbReference type="Pfam" id="PF03692">
    <property type="entry name" value="CxxCxxCC"/>
    <property type="match status" value="1"/>
</dbReference>
<protein>
    <recommendedName>
        <fullName evidence="3">YkgJ family cysteine cluster protein</fullName>
    </recommendedName>
</protein>
<name>A0A6L7GEA9_9RHOB</name>
<dbReference type="InterPro" id="IPR005358">
    <property type="entry name" value="Puta_zinc/iron-chelating_dom"/>
</dbReference>
<evidence type="ECO:0000313" key="2">
    <source>
        <dbReference type="Proteomes" id="UP000477911"/>
    </source>
</evidence>
<gene>
    <name evidence="1" type="ORF">GR170_25020</name>
</gene>
<dbReference type="RefSeq" id="WP_160897206.1">
    <property type="nucleotide sequence ID" value="NZ_WUMU01000045.1"/>
</dbReference>
<keyword evidence="2" id="KW-1185">Reference proteome</keyword>